<dbReference type="STRING" id="316057.RPD_4300"/>
<keyword evidence="2" id="KW-0812">Transmembrane</keyword>
<reference evidence="4 5" key="1">
    <citation type="submission" date="2006-03" db="EMBL/GenBank/DDBJ databases">
        <title>Complete sequence of Rhodopseudomonas palustris BisB5.</title>
        <authorList>
            <consortium name="US DOE Joint Genome Institute"/>
            <person name="Copeland A."/>
            <person name="Lucas S."/>
            <person name="Lapidus A."/>
            <person name="Barry K."/>
            <person name="Detter J.C."/>
            <person name="Glavina del Rio T."/>
            <person name="Hammon N."/>
            <person name="Israni S."/>
            <person name="Dalin E."/>
            <person name="Tice H."/>
            <person name="Pitluck S."/>
            <person name="Chain P."/>
            <person name="Malfatti S."/>
            <person name="Shin M."/>
            <person name="Vergez L."/>
            <person name="Schmutz J."/>
            <person name="Larimer F."/>
            <person name="Land M."/>
            <person name="Hauser L."/>
            <person name="Pelletier D.A."/>
            <person name="Kyrpides N."/>
            <person name="Lykidis A."/>
            <person name="Oda Y."/>
            <person name="Harwood C.S."/>
            <person name="Richardson P."/>
        </authorList>
    </citation>
    <scope>NUCLEOTIDE SEQUENCE [LARGE SCALE GENOMIC DNA]</scope>
    <source>
        <strain evidence="4 5">BisB5</strain>
    </source>
</reference>
<dbReference type="EMBL" id="CP000283">
    <property type="protein sequence ID" value="ABE41517.1"/>
    <property type="molecule type" value="Genomic_DNA"/>
</dbReference>
<feature type="region of interest" description="Disordered" evidence="1">
    <location>
        <begin position="567"/>
        <end position="590"/>
    </location>
</feature>
<sequence length="987" mass="95202">MTFRADDRTIRRLAAPCGSDADVPSGKRIRRVVLGTTALVGFSISVAAGLPGIILLSSLAATSALADGGAGSAGYAYGGVGGADSAPGIGGLGGNAPVAPGGGSGGGGGAGATGGAGGNGDAWTGVAGLGGAGGVAAGSAGQVGGNGTPSGGQAGGGGGGGGAHGYVGATLPVVLSIGGNGGNGGVGTNVSSYGDGGGGGAGGYGAVVTGGGGGTLTSTVTGGNGGNGGLGFLWGDGGTGGIGLHYSGGASFTANAVVSGGQGGTGANGGAGGAGIYIAAGSTGIFTANAVITGGNGGNGGVTSGVGGVGVYLAAGSTIINAGTISGGLSGDGVTRANAITFAGGINILELQAGSHIIGNVVAFGGADTLRLGGAGNASFDVAQIGAAAQYQNFGVFEKTGVSVWSLTGNTSEAMPWAVNAGTLAVNAAMANATMTVNNGGTLAGVGTVGAVTVANGGTLAPGNSVGTITVSGNLTFGAGGFYAVDVSPSAADRTNVTGTATLGGATVNAIFTGGGYVERQYTIVNAAGGIVGSFSTLAMSNLPSGFKSSLGYDLHNAYLNLVLDLTPTPTPTPTPSPTPGPAPTPAPAPAPLPINSGLNVNQTRTANALSDYFARVGRIPIVFGALTPTGLGMVAGEVATATQQTTFDAMDLFLGLLTDPFSAGRMPDMPGGASHFADASAGRGPARDAYAMITKASWRAPLEARWNVWAAGFGGSQTTGGNATLGSNTATSRIYGTAVGADYWLSPYTVAGFALAGGGTSFGLANGLGAGNSDLFQAGGFVRHTVGATYLTAAAAYGWQDITTDRMVGIAGLNQFRAHFNANAFSGRLEGGHRIVAPLFGGVGLTPYAAIQVTAFELPAYAEQVLAGVDTFALSYGAKVVTATRSELGLRSDISFALTDATLTLRGRAAWAHDFNTERSALATFQVLPGASFLVNGAAQARDAARVTASAETKWLNGWSVAGAFEGEFSNVTQSYAGKGVVRYAW</sequence>
<dbReference type="InterPro" id="IPR005546">
    <property type="entry name" value="Autotransporte_beta"/>
</dbReference>
<protein>
    <submittedName>
        <fullName evidence="4">Outer membrane autotransporter barrel</fullName>
    </submittedName>
</protein>
<evidence type="ECO:0000256" key="2">
    <source>
        <dbReference type="SAM" id="Phobius"/>
    </source>
</evidence>
<proteinExistence type="predicted"/>
<dbReference type="InterPro" id="IPR036709">
    <property type="entry name" value="Autotransporte_beta_dom_sf"/>
</dbReference>
<evidence type="ECO:0000259" key="3">
    <source>
        <dbReference type="PROSITE" id="PS51208"/>
    </source>
</evidence>
<dbReference type="HOGENOM" id="CLU_006570_0_0_5"/>
<keyword evidence="2" id="KW-1133">Transmembrane helix</keyword>
<feature type="domain" description="Autotransporter" evidence="3">
    <location>
        <begin position="702"/>
        <end position="987"/>
    </location>
</feature>
<dbReference type="Proteomes" id="UP000001818">
    <property type="component" value="Chromosome"/>
</dbReference>
<dbReference type="KEGG" id="rpd:RPD_4300"/>
<dbReference type="Pfam" id="PF03797">
    <property type="entry name" value="Autotransporter"/>
    <property type="match status" value="1"/>
</dbReference>
<dbReference type="AlphaFoldDB" id="Q130H2"/>
<organism evidence="4 5">
    <name type="scientific">Rhodopseudomonas palustris (strain BisB5)</name>
    <dbReference type="NCBI Taxonomy" id="316057"/>
    <lineage>
        <taxon>Bacteria</taxon>
        <taxon>Pseudomonadati</taxon>
        <taxon>Pseudomonadota</taxon>
        <taxon>Alphaproteobacteria</taxon>
        <taxon>Hyphomicrobiales</taxon>
        <taxon>Nitrobacteraceae</taxon>
        <taxon>Rhodopseudomonas</taxon>
    </lineage>
</organism>
<dbReference type="eggNOG" id="COG4625">
    <property type="taxonomic scope" value="Bacteria"/>
</dbReference>
<feature type="transmembrane region" description="Helical" evidence="2">
    <location>
        <begin position="32"/>
        <end position="56"/>
    </location>
</feature>
<dbReference type="PROSITE" id="PS51208">
    <property type="entry name" value="AUTOTRANSPORTER"/>
    <property type="match status" value="1"/>
</dbReference>
<dbReference type="Gene3D" id="2.40.128.130">
    <property type="entry name" value="Autotransporter beta-domain"/>
    <property type="match status" value="1"/>
</dbReference>
<evidence type="ECO:0000313" key="4">
    <source>
        <dbReference type="EMBL" id="ABE41517.1"/>
    </source>
</evidence>
<dbReference type="SUPFAM" id="SSF103515">
    <property type="entry name" value="Autotransporter"/>
    <property type="match status" value="1"/>
</dbReference>
<keyword evidence="2" id="KW-0472">Membrane</keyword>
<name>Q130H2_RHOPS</name>
<dbReference type="SMART" id="SM00869">
    <property type="entry name" value="Autotransporter"/>
    <property type="match status" value="1"/>
</dbReference>
<accession>Q130H2</accession>
<evidence type="ECO:0000256" key="1">
    <source>
        <dbReference type="SAM" id="MobiDB-lite"/>
    </source>
</evidence>
<dbReference type="eggNOG" id="COG3210">
    <property type="taxonomic scope" value="Bacteria"/>
</dbReference>
<evidence type="ECO:0000313" key="5">
    <source>
        <dbReference type="Proteomes" id="UP000001818"/>
    </source>
</evidence>
<gene>
    <name evidence="4" type="ordered locus">RPD_4300</name>
</gene>
<feature type="compositionally biased region" description="Pro residues" evidence="1">
    <location>
        <begin position="569"/>
        <end position="590"/>
    </location>
</feature>